<accession>A0A3B4AV81</accession>
<dbReference type="Gene3D" id="1.20.58.60">
    <property type="match status" value="1"/>
</dbReference>
<dbReference type="STRING" id="409849.ENSPMGP00000021038"/>
<dbReference type="Ensembl" id="ENSPMGT00000022427.1">
    <property type="protein sequence ID" value="ENSPMGP00000021038.1"/>
    <property type="gene ID" value="ENSPMGG00000017056.1"/>
</dbReference>
<sequence>LNPCQGNEYRQRATELNERMTLIRENLDRLKNRIQIPTSLQALTPRIQEQLQDNNHTLAELTKLELSLSTVRNQASELLSNTQAAAIQDQVSGLSHLWDETNAQAKEKETWLLKVLDLAVKFWRDISDVTVALSEAQQAVMDLNASQTDSETIRQSLETMEDIDSIQGDLDTLGAVGVDLMSACGDTDRPDVTRSLDEVSCIIKFTLVSC</sequence>
<keyword evidence="2" id="KW-1185">Reference proteome</keyword>
<name>A0A3B4AV81_9GOBI</name>
<dbReference type="AlphaFoldDB" id="A0A3B4AV81"/>
<protein>
    <submittedName>
        <fullName evidence="1">Uncharacterized protein</fullName>
    </submittedName>
</protein>
<proteinExistence type="predicted"/>
<evidence type="ECO:0000313" key="1">
    <source>
        <dbReference type="Ensembl" id="ENSPMGP00000021038.1"/>
    </source>
</evidence>
<organism evidence="1 2">
    <name type="scientific">Periophthalmus magnuspinnatus</name>
    <dbReference type="NCBI Taxonomy" id="409849"/>
    <lineage>
        <taxon>Eukaryota</taxon>
        <taxon>Metazoa</taxon>
        <taxon>Chordata</taxon>
        <taxon>Craniata</taxon>
        <taxon>Vertebrata</taxon>
        <taxon>Euteleostomi</taxon>
        <taxon>Actinopterygii</taxon>
        <taxon>Neopterygii</taxon>
        <taxon>Teleostei</taxon>
        <taxon>Neoteleostei</taxon>
        <taxon>Acanthomorphata</taxon>
        <taxon>Gobiaria</taxon>
        <taxon>Gobiiformes</taxon>
        <taxon>Gobioidei</taxon>
        <taxon>Gobiidae</taxon>
        <taxon>Oxudercinae</taxon>
        <taxon>Periophthalmus</taxon>
    </lineage>
</organism>
<reference evidence="1" key="1">
    <citation type="submission" date="2025-08" db="UniProtKB">
        <authorList>
            <consortium name="Ensembl"/>
        </authorList>
    </citation>
    <scope>IDENTIFICATION</scope>
</reference>
<dbReference type="SUPFAM" id="SSF46966">
    <property type="entry name" value="Spectrin repeat"/>
    <property type="match status" value="1"/>
</dbReference>
<dbReference type="Proteomes" id="UP000261520">
    <property type="component" value="Unplaced"/>
</dbReference>
<reference evidence="1" key="2">
    <citation type="submission" date="2025-09" db="UniProtKB">
        <authorList>
            <consortium name="Ensembl"/>
        </authorList>
    </citation>
    <scope>IDENTIFICATION</scope>
</reference>
<evidence type="ECO:0000313" key="2">
    <source>
        <dbReference type="Proteomes" id="UP000261520"/>
    </source>
</evidence>